<protein>
    <submittedName>
        <fullName evidence="1">Uncharacterized protein</fullName>
    </submittedName>
</protein>
<evidence type="ECO:0000313" key="2">
    <source>
        <dbReference type="Proteomes" id="UP001195769"/>
    </source>
</evidence>
<accession>A0AAD4E9Q7</accession>
<dbReference type="RefSeq" id="XP_041227893.1">
    <property type="nucleotide sequence ID" value="XM_041366691.1"/>
</dbReference>
<dbReference type="AlphaFoldDB" id="A0AAD4E9Q7"/>
<organism evidence="1 2">
    <name type="scientific">Suillus fuscotomentosus</name>
    <dbReference type="NCBI Taxonomy" id="1912939"/>
    <lineage>
        <taxon>Eukaryota</taxon>
        <taxon>Fungi</taxon>
        <taxon>Dikarya</taxon>
        <taxon>Basidiomycota</taxon>
        <taxon>Agaricomycotina</taxon>
        <taxon>Agaricomycetes</taxon>
        <taxon>Agaricomycetidae</taxon>
        <taxon>Boletales</taxon>
        <taxon>Suillineae</taxon>
        <taxon>Suillaceae</taxon>
        <taxon>Suillus</taxon>
    </lineage>
</organism>
<comment type="caution">
    <text evidence="1">The sequence shown here is derived from an EMBL/GenBank/DDBJ whole genome shotgun (WGS) entry which is preliminary data.</text>
</comment>
<proteinExistence type="predicted"/>
<dbReference type="EMBL" id="JABBWK010000017">
    <property type="protein sequence ID" value="KAG1902318.1"/>
    <property type="molecule type" value="Genomic_DNA"/>
</dbReference>
<dbReference type="Proteomes" id="UP001195769">
    <property type="component" value="Unassembled WGS sequence"/>
</dbReference>
<dbReference type="GeneID" id="64660989"/>
<name>A0AAD4E9Q7_9AGAM</name>
<evidence type="ECO:0000313" key="1">
    <source>
        <dbReference type="EMBL" id="KAG1902318.1"/>
    </source>
</evidence>
<reference evidence="1" key="1">
    <citation type="journal article" date="2020" name="New Phytol.">
        <title>Comparative genomics reveals dynamic genome evolution in host specialist ectomycorrhizal fungi.</title>
        <authorList>
            <person name="Lofgren L.A."/>
            <person name="Nguyen N.H."/>
            <person name="Vilgalys R."/>
            <person name="Ruytinx J."/>
            <person name="Liao H.L."/>
            <person name="Branco S."/>
            <person name="Kuo A."/>
            <person name="LaButti K."/>
            <person name="Lipzen A."/>
            <person name="Andreopoulos W."/>
            <person name="Pangilinan J."/>
            <person name="Riley R."/>
            <person name="Hundley H."/>
            <person name="Na H."/>
            <person name="Barry K."/>
            <person name="Grigoriev I.V."/>
            <person name="Stajich J.E."/>
            <person name="Kennedy P.G."/>
        </authorList>
    </citation>
    <scope>NUCLEOTIDE SEQUENCE</scope>
    <source>
        <strain evidence="1">FC203</strain>
    </source>
</reference>
<keyword evidence="2" id="KW-1185">Reference proteome</keyword>
<sequence>MDDLLLQYHNLVNDGEEMGFLDDEEDTRMLAATLVTGIELAQLDRVKTRNPKRLYLCRAHLLPDPHRKLQLKTSPGTSGMGLRILENADLKSWISQQIA</sequence>
<gene>
    <name evidence="1" type="ORF">F5891DRAFT_1186414</name>
</gene>